<dbReference type="OrthoDB" id="418523at2759"/>
<keyword evidence="2" id="KW-1185">Reference proteome</keyword>
<sequence>MSTFGRKPPSVVPGRRGRWRRCGQAFGAAAAGMAALGWCSGSSSALGFVQPSFAASGTGAISSRCTGQTARYAAAKAPVDDEDLEVWDQSIEDLALDVRELLITDGNIYFVGPDVESYEVAIREVAARINYTALAFDFPDLLKGTQMVSELEKVLWVPPVVSVQKWPWKVMINGLTVFLDPDGWKKMDHVERDKLRKLKFPKKKSAFGPEKPTEFSLSVPSEEPPADPIDMWMEADVHVDLKAHPDLPFENIILGSIIDSILRSPPKWRGWMKAAKMRGTIASDFETPMQVRRGFHSFGVSPRLNKLLKA</sequence>
<evidence type="ECO:0000313" key="2">
    <source>
        <dbReference type="Proteomes" id="UP000654075"/>
    </source>
</evidence>
<comment type="caution">
    <text evidence="1">The sequence shown here is derived from an EMBL/GenBank/DDBJ whole genome shotgun (WGS) entry which is preliminary data.</text>
</comment>
<gene>
    <name evidence="1" type="ORF">PGLA1383_LOCUS33305</name>
</gene>
<accession>A0A813FPD7</accession>
<dbReference type="Proteomes" id="UP000654075">
    <property type="component" value="Unassembled WGS sequence"/>
</dbReference>
<evidence type="ECO:0000313" key="1">
    <source>
        <dbReference type="EMBL" id="CAE8615589.1"/>
    </source>
</evidence>
<organism evidence="1 2">
    <name type="scientific">Polarella glacialis</name>
    <name type="common">Dinoflagellate</name>
    <dbReference type="NCBI Taxonomy" id="89957"/>
    <lineage>
        <taxon>Eukaryota</taxon>
        <taxon>Sar</taxon>
        <taxon>Alveolata</taxon>
        <taxon>Dinophyceae</taxon>
        <taxon>Suessiales</taxon>
        <taxon>Suessiaceae</taxon>
        <taxon>Polarella</taxon>
    </lineage>
</organism>
<proteinExistence type="predicted"/>
<protein>
    <submittedName>
        <fullName evidence="1">Uncharacterized protein</fullName>
    </submittedName>
</protein>
<reference evidence="1" key="1">
    <citation type="submission" date="2021-02" db="EMBL/GenBank/DDBJ databases">
        <authorList>
            <person name="Dougan E. K."/>
            <person name="Rhodes N."/>
            <person name="Thang M."/>
            <person name="Chan C."/>
        </authorList>
    </citation>
    <scope>NUCLEOTIDE SEQUENCE</scope>
</reference>
<dbReference type="AlphaFoldDB" id="A0A813FPD7"/>
<dbReference type="EMBL" id="CAJNNV010025663">
    <property type="protein sequence ID" value="CAE8615589.1"/>
    <property type="molecule type" value="Genomic_DNA"/>
</dbReference>
<name>A0A813FPD7_POLGL</name>